<accession>A0A248TK34</accession>
<organism evidence="2 3">
    <name type="scientific">Cytobacillus kochii</name>
    <dbReference type="NCBI Taxonomy" id="859143"/>
    <lineage>
        <taxon>Bacteria</taxon>
        <taxon>Bacillati</taxon>
        <taxon>Bacillota</taxon>
        <taxon>Bacilli</taxon>
        <taxon>Bacillales</taxon>
        <taxon>Bacillaceae</taxon>
        <taxon>Cytobacillus</taxon>
    </lineage>
</organism>
<evidence type="ECO:0000313" key="3">
    <source>
        <dbReference type="Proteomes" id="UP000215137"/>
    </source>
</evidence>
<dbReference type="KEGG" id="bko:CKF48_15610"/>
<feature type="transmembrane region" description="Helical" evidence="1">
    <location>
        <begin position="85"/>
        <end position="108"/>
    </location>
</feature>
<feature type="transmembrane region" description="Helical" evidence="1">
    <location>
        <begin position="35"/>
        <end position="56"/>
    </location>
</feature>
<dbReference type="AlphaFoldDB" id="A0A248TK34"/>
<evidence type="ECO:0008006" key="4">
    <source>
        <dbReference type="Google" id="ProtNLM"/>
    </source>
</evidence>
<feature type="transmembrane region" description="Helical" evidence="1">
    <location>
        <begin position="5"/>
        <end position="23"/>
    </location>
</feature>
<reference evidence="2 3" key="1">
    <citation type="submission" date="2017-08" db="EMBL/GenBank/DDBJ databases">
        <title>Complete Genome Sequence of Bacillus kochii Oregon-R-modENCODE STRAIN BDGP4, isolated from Drosophila melanogaster gut.</title>
        <authorList>
            <person name="Wan K.H."/>
            <person name="Yu C."/>
            <person name="Park S."/>
            <person name="Hammonds A.S."/>
            <person name="Booth B.W."/>
            <person name="Celniker S.E."/>
        </authorList>
    </citation>
    <scope>NUCLEOTIDE SEQUENCE [LARGE SCALE GENOMIC DNA]</scope>
    <source>
        <strain evidence="2 3">BDGP4</strain>
    </source>
</reference>
<keyword evidence="1" id="KW-0812">Transmembrane</keyword>
<name>A0A248TK34_9BACI</name>
<protein>
    <recommendedName>
        <fullName evidence="4">DUF3899 domain-containing protein</fullName>
    </recommendedName>
</protein>
<dbReference type="OrthoDB" id="2887836at2"/>
<dbReference type="Proteomes" id="UP000215137">
    <property type="component" value="Chromosome"/>
</dbReference>
<sequence length="113" mass="13065">MKIKFWTIFLITFAIETGITYFLSSQFSVRFIEVIFFTGIVFLITSIYFSGGLPYIKEQQDAKTRAETGFTPFVEPPTIFRRGPFFFASLTFFLIGLIFFILLLTEIFPPVSL</sequence>
<keyword evidence="1" id="KW-1133">Transmembrane helix</keyword>
<proteinExistence type="predicted"/>
<keyword evidence="3" id="KW-1185">Reference proteome</keyword>
<evidence type="ECO:0000313" key="2">
    <source>
        <dbReference type="EMBL" id="ASV68584.1"/>
    </source>
</evidence>
<dbReference type="RefSeq" id="WP_095372154.1">
    <property type="nucleotide sequence ID" value="NZ_CP022983.1"/>
</dbReference>
<keyword evidence="1" id="KW-0472">Membrane</keyword>
<dbReference type="EMBL" id="CP022983">
    <property type="protein sequence ID" value="ASV68584.1"/>
    <property type="molecule type" value="Genomic_DNA"/>
</dbReference>
<evidence type="ECO:0000256" key="1">
    <source>
        <dbReference type="SAM" id="Phobius"/>
    </source>
</evidence>
<gene>
    <name evidence="2" type="ORF">CKF48_15610</name>
</gene>